<dbReference type="SUPFAM" id="SSF53323">
    <property type="entry name" value="Pyruvate-ferredoxin oxidoreductase, PFOR, domain III"/>
    <property type="match status" value="1"/>
</dbReference>
<dbReference type="GO" id="GO:0016903">
    <property type="term" value="F:oxidoreductase activity, acting on the aldehyde or oxo group of donors"/>
    <property type="evidence" value="ECO:0007669"/>
    <property type="project" value="InterPro"/>
</dbReference>
<dbReference type="Gene3D" id="3.40.920.10">
    <property type="entry name" value="Pyruvate-ferredoxin oxidoreductase, PFOR, domain III"/>
    <property type="match status" value="1"/>
</dbReference>
<keyword evidence="1" id="KW-0560">Oxidoreductase</keyword>
<accession>A0A1G9K4U1</accession>
<dbReference type="Proteomes" id="UP000199068">
    <property type="component" value="Unassembled WGS sequence"/>
</dbReference>
<evidence type="ECO:0000313" key="4">
    <source>
        <dbReference type="Proteomes" id="UP000199068"/>
    </source>
</evidence>
<reference evidence="3 4" key="1">
    <citation type="submission" date="2016-10" db="EMBL/GenBank/DDBJ databases">
        <authorList>
            <person name="de Groot N.N."/>
        </authorList>
    </citation>
    <scope>NUCLEOTIDE SEQUENCE [LARGE SCALE GENOMIC DNA]</scope>
    <source>
        <strain evidence="3 4">DSM 797</strain>
    </source>
</reference>
<evidence type="ECO:0000256" key="1">
    <source>
        <dbReference type="ARBA" id="ARBA00023002"/>
    </source>
</evidence>
<dbReference type="RefSeq" id="WP_092722856.1">
    <property type="nucleotide sequence ID" value="NZ_FNGW01000002.1"/>
</dbReference>
<protein>
    <submittedName>
        <fullName evidence="3">2-oxoglutarate ferredoxin oxidoreductase, gamma subunit</fullName>
    </submittedName>
</protein>
<dbReference type="EMBL" id="FNGW01000002">
    <property type="protein sequence ID" value="SDL44662.1"/>
    <property type="molecule type" value="Genomic_DNA"/>
</dbReference>
<name>A0A1G9K4U1_9FIRM</name>
<evidence type="ECO:0000259" key="2">
    <source>
        <dbReference type="Pfam" id="PF01558"/>
    </source>
</evidence>
<feature type="domain" description="Pyruvate/ketoisovalerate oxidoreductase catalytic" evidence="2">
    <location>
        <begin position="11"/>
        <end position="171"/>
    </location>
</feature>
<evidence type="ECO:0000313" key="3">
    <source>
        <dbReference type="EMBL" id="SDL44662.1"/>
    </source>
</evidence>
<proteinExistence type="predicted"/>
<dbReference type="InterPro" id="IPR052554">
    <property type="entry name" value="2-oxoglutarate_synth_KorC"/>
</dbReference>
<dbReference type="AlphaFoldDB" id="A0A1G9K4U1"/>
<organism evidence="3 4">
    <name type="scientific">Romboutsia lituseburensis DSM 797</name>
    <dbReference type="NCBI Taxonomy" id="1121325"/>
    <lineage>
        <taxon>Bacteria</taxon>
        <taxon>Bacillati</taxon>
        <taxon>Bacillota</taxon>
        <taxon>Clostridia</taxon>
        <taxon>Peptostreptococcales</taxon>
        <taxon>Peptostreptococcaceae</taxon>
        <taxon>Romboutsia</taxon>
    </lineage>
</organism>
<gene>
    <name evidence="3" type="ORF">SAMN04515677_1023</name>
</gene>
<dbReference type="PANTHER" id="PTHR42730:SF1">
    <property type="entry name" value="2-OXOGLUTARATE SYNTHASE SUBUNIT KORC"/>
    <property type="match status" value="1"/>
</dbReference>
<keyword evidence="4" id="KW-1185">Reference proteome</keyword>
<dbReference type="PANTHER" id="PTHR42730">
    <property type="entry name" value="2-OXOGLUTARATE SYNTHASE SUBUNIT KORC"/>
    <property type="match status" value="1"/>
</dbReference>
<dbReference type="InterPro" id="IPR019752">
    <property type="entry name" value="Pyrv/ketoisovalerate_OxRed_cat"/>
</dbReference>
<dbReference type="STRING" id="1121325.SAMN04515677_1023"/>
<dbReference type="Pfam" id="PF01558">
    <property type="entry name" value="POR"/>
    <property type="match status" value="1"/>
</dbReference>
<dbReference type="InterPro" id="IPR002869">
    <property type="entry name" value="Pyrv_flavodox_OxRed_cen"/>
</dbReference>
<sequence>MKVEVRLSGSGGQGLILAGIILAEGAISTDLNAVQTQSYGPEARGGASKCEVVISENEINFPKISKPNILLSLTQKSLNQYLKDMDNSGIIVIDSSIEVKCTENLNIYKFPIINSSKEVTGSYVSANMVALGVISQLVKDVDIENIKKSIIKRVPKGTQESNIKAFEKGIELFRNNIDVNH</sequence>